<dbReference type="PANTHER" id="PTHR33529:SF6">
    <property type="entry name" value="YJGP_YJGQ FAMILY PERMEASE"/>
    <property type="match status" value="1"/>
</dbReference>
<dbReference type="GO" id="GO:0015920">
    <property type="term" value="P:lipopolysaccharide transport"/>
    <property type="evidence" value="ECO:0007669"/>
    <property type="project" value="TreeGrafter"/>
</dbReference>
<reference evidence="7 8" key="1">
    <citation type="submission" date="2016-11" db="EMBL/GenBank/DDBJ databases">
        <title>Trade-off between light-utilization and light-protection in marine flavobacteria.</title>
        <authorList>
            <person name="Kumagai Y."/>
        </authorList>
    </citation>
    <scope>NUCLEOTIDE SEQUENCE [LARGE SCALE GENOMIC DNA]</scope>
    <source>
        <strain evidence="7 8">JCM 17109</strain>
    </source>
</reference>
<dbReference type="Pfam" id="PF03739">
    <property type="entry name" value="LptF_LptG"/>
    <property type="match status" value="1"/>
</dbReference>
<feature type="transmembrane region" description="Helical" evidence="6">
    <location>
        <begin position="371"/>
        <end position="391"/>
    </location>
</feature>
<feature type="transmembrane region" description="Helical" evidence="6">
    <location>
        <begin position="429"/>
        <end position="448"/>
    </location>
</feature>
<feature type="transmembrane region" description="Helical" evidence="6">
    <location>
        <begin position="12"/>
        <end position="36"/>
    </location>
</feature>
<comment type="caution">
    <text evidence="7">The sequence shown here is derived from an EMBL/GenBank/DDBJ whole genome shotgun (WGS) entry which is preliminary data.</text>
</comment>
<evidence type="ECO:0000256" key="1">
    <source>
        <dbReference type="ARBA" id="ARBA00004651"/>
    </source>
</evidence>
<accession>A0A2S9WTU2</accession>
<evidence type="ECO:0000256" key="5">
    <source>
        <dbReference type="ARBA" id="ARBA00023136"/>
    </source>
</evidence>
<dbReference type="GO" id="GO:0043190">
    <property type="term" value="C:ATP-binding cassette (ABC) transporter complex"/>
    <property type="evidence" value="ECO:0007669"/>
    <property type="project" value="TreeGrafter"/>
</dbReference>
<keyword evidence="4 6" id="KW-1133">Transmembrane helix</keyword>
<feature type="transmembrane region" description="Helical" evidence="6">
    <location>
        <begin position="102"/>
        <end position="125"/>
    </location>
</feature>
<dbReference type="Proteomes" id="UP000239532">
    <property type="component" value="Unassembled WGS sequence"/>
</dbReference>
<evidence type="ECO:0000256" key="4">
    <source>
        <dbReference type="ARBA" id="ARBA00022989"/>
    </source>
</evidence>
<dbReference type="OrthoDB" id="1096108at2"/>
<organism evidence="7 8">
    <name type="scientific">Nonlabens agnitus</name>
    <dbReference type="NCBI Taxonomy" id="870484"/>
    <lineage>
        <taxon>Bacteria</taxon>
        <taxon>Pseudomonadati</taxon>
        <taxon>Bacteroidota</taxon>
        <taxon>Flavobacteriia</taxon>
        <taxon>Flavobacteriales</taxon>
        <taxon>Flavobacteriaceae</taxon>
        <taxon>Nonlabens</taxon>
    </lineage>
</organism>
<keyword evidence="3 6" id="KW-0812">Transmembrane</keyword>
<evidence type="ECO:0000256" key="3">
    <source>
        <dbReference type="ARBA" id="ARBA00022692"/>
    </source>
</evidence>
<comment type="subcellular location">
    <subcellularLocation>
        <location evidence="1">Cell membrane</location>
        <topology evidence="1">Multi-pass membrane protein</topology>
    </subcellularLocation>
</comment>
<keyword evidence="5 6" id="KW-0472">Membrane</keyword>
<evidence type="ECO:0000313" key="8">
    <source>
        <dbReference type="Proteomes" id="UP000239532"/>
    </source>
</evidence>
<dbReference type="InterPro" id="IPR005495">
    <property type="entry name" value="LptG/LptF_permease"/>
</dbReference>
<dbReference type="PANTHER" id="PTHR33529">
    <property type="entry name" value="SLR0882 PROTEIN-RELATED"/>
    <property type="match status" value="1"/>
</dbReference>
<gene>
    <name evidence="7" type="ORF">BST86_07220</name>
</gene>
<evidence type="ECO:0000256" key="2">
    <source>
        <dbReference type="ARBA" id="ARBA00022475"/>
    </source>
</evidence>
<proteinExistence type="predicted"/>
<keyword evidence="8" id="KW-1185">Reference proteome</keyword>
<feature type="transmembrane region" description="Helical" evidence="6">
    <location>
        <begin position="398"/>
        <end position="417"/>
    </location>
</feature>
<feature type="transmembrane region" description="Helical" evidence="6">
    <location>
        <begin position="56"/>
        <end position="81"/>
    </location>
</feature>
<dbReference type="AlphaFoldDB" id="A0A2S9WTU2"/>
<evidence type="ECO:0000256" key="6">
    <source>
        <dbReference type="SAM" id="Phobius"/>
    </source>
</evidence>
<dbReference type="EMBL" id="MQUC01000003">
    <property type="protein sequence ID" value="PRP66903.1"/>
    <property type="molecule type" value="Genomic_DNA"/>
</dbReference>
<name>A0A2S9WTU2_9FLAO</name>
<evidence type="ECO:0000313" key="7">
    <source>
        <dbReference type="EMBL" id="PRP66903.1"/>
    </source>
</evidence>
<keyword evidence="2" id="KW-1003">Cell membrane</keyword>
<sequence length="481" mass="54559">MKILDRYILTQFIKTFLSVFIVLMFILILQAIWLYIKDIAGKDIDLITIGKFMMYTIPVIVPLALPLSILLASIMVFGNMAENYEFAAMKSNGISLQRAMRSLMIVIFSLGITSFVFANTVIPWGNLKQRNLRRNIAQVKPAMAISKNVFNQLGDINIKVSDKTGDRGQYLDDVIIHKKSPGRSGNWRVIKSEKGELKSSLKSDIIQLVLTNGNYYEDLFVNDPRKRASSPFVKSYFETYTLNVDVSELNDVDMDKENVTDDYQMLKINELQTQIDSFSASYNTQKDIYNQTQLLKWSPNKLTDRVSKYLDSTAVKKTFFERLSLNDQKRAVDVATNKATQQIYSITARKEQLQREQVRLNKYEIEIHKKYVLGVACIILFFIGAPLGAIIRKGGMGLPLVVATMFFLTYHFIGIFAEKSAAEGAFPAWLGAWMSTLIIFPIGVFLTYRATTDQGFFDLGGSINSLLNRFKKKPKSPTTVA</sequence>
<dbReference type="RefSeq" id="WP_105982686.1">
    <property type="nucleotide sequence ID" value="NZ_MQUC01000003.1"/>
</dbReference>
<protein>
    <submittedName>
        <fullName evidence="7">Permease</fullName>
    </submittedName>
</protein>